<feature type="region of interest" description="Disordered" evidence="1">
    <location>
        <begin position="48"/>
        <end position="114"/>
    </location>
</feature>
<dbReference type="InterPro" id="IPR005543">
    <property type="entry name" value="PASTA_dom"/>
</dbReference>
<dbReference type="AlphaFoldDB" id="A0A6J4QXV2"/>
<dbReference type="PROSITE" id="PS51178">
    <property type="entry name" value="PASTA"/>
    <property type="match status" value="1"/>
</dbReference>
<sequence>MKRGALRVMGVVVCTSVVLLLAGCGGSTTPDTEGQTLAQAQQALRDAGVPDGNITVDGPQGDPNQLIVCDHDPDSVVPTQPVTLEVDTACADDKDKKKKKKPKSSSSSSKSRSR</sequence>
<evidence type="ECO:0000259" key="3">
    <source>
        <dbReference type="PROSITE" id="PS51178"/>
    </source>
</evidence>
<keyword evidence="2" id="KW-0732">Signal</keyword>
<name>A0A6J4QXV2_9ACTN</name>
<feature type="chain" id="PRO_5039479751" description="PASTA domain-containing protein" evidence="2">
    <location>
        <begin position="23"/>
        <end position="114"/>
    </location>
</feature>
<evidence type="ECO:0000256" key="2">
    <source>
        <dbReference type="SAM" id="SignalP"/>
    </source>
</evidence>
<evidence type="ECO:0000313" key="4">
    <source>
        <dbReference type="EMBL" id="CAA9458150.1"/>
    </source>
</evidence>
<feature type="domain" description="PASTA" evidence="3">
    <location>
        <begin position="26"/>
        <end position="88"/>
    </location>
</feature>
<proteinExistence type="predicted"/>
<organism evidence="4">
    <name type="scientific">uncultured Rubrobacteraceae bacterium</name>
    <dbReference type="NCBI Taxonomy" id="349277"/>
    <lineage>
        <taxon>Bacteria</taxon>
        <taxon>Bacillati</taxon>
        <taxon>Actinomycetota</taxon>
        <taxon>Rubrobacteria</taxon>
        <taxon>Rubrobacterales</taxon>
        <taxon>Rubrobacteraceae</taxon>
        <taxon>environmental samples</taxon>
    </lineage>
</organism>
<reference evidence="4" key="1">
    <citation type="submission" date="2020-02" db="EMBL/GenBank/DDBJ databases">
        <authorList>
            <person name="Meier V. D."/>
        </authorList>
    </citation>
    <scope>NUCLEOTIDE SEQUENCE</scope>
    <source>
        <strain evidence="4">AVDCRST_MAG28</strain>
    </source>
</reference>
<evidence type="ECO:0000256" key="1">
    <source>
        <dbReference type="SAM" id="MobiDB-lite"/>
    </source>
</evidence>
<protein>
    <recommendedName>
        <fullName evidence="3">PASTA domain-containing protein</fullName>
    </recommendedName>
</protein>
<dbReference type="EMBL" id="CADCVE010000062">
    <property type="protein sequence ID" value="CAA9458150.1"/>
    <property type="molecule type" value="Genomic_DNA"/>
</dbReference>
<accession>A0A6J4QXV2</accession>
<feature type="compositionally biased region" description="Low complexity" evidence="1">
    <location>
        <begin position="104"/>
        <end position="114"/>
    </location>
</feature>
<gene>
    <name evidence="4" type="ORF">AVDCRST_MAG28-2801</name>
</gene>
<dbReference type="PROSITE" id="PS51257">
    <property type="entry name" value="PROKAR_LIPOPROTEIN"/>
    <property type="match status" value="1"/>
</dbReference>
<feature type="signal peptide" evidence="2">
    <location>
        <begin position="1"/>
        <end position="22"/>
    </location>
</feature>